<accession>C0NX93</accession>
<evidence type="ECO:0000313" key="3">
    <source>
        <dbReference type="Proteomes" id="UP000001631"/>
    </source>
</evidence>
<dbReference type="Proteomes" id="UP000001631">
    <property type="component" value="Unassembled WGS sequence"/>
</dbReference>
<dbReference type="HOGENOM" id="CLU_1703715_0_0_1"/>
<proteinExistence type="predicted"/>
<gene>
    <name evidence="2" type="ORF">HCBG_08085</name>
</gene>
<dbReference type="InParanoid" id="C0NX93"/>
<keyword evidence="3" id="KW-1185">Reference proteome</keyword>
<dbReference type="EMBL" id="GG663375">
    <property type="protein sequence ID" value="EEH03959.1"/>
    <property type="molecule type" value="Genomic_DNA"/>
</dbReference>
<protein>
    <submittedName>
        <fullName evidence="2">Uncharacterized protein</fullName>
    </submittedName>
</protein>
<dbReference type="RefSeq" id="XP_045284440.1">
    <property type="nucleotide sequence ID" value="XM_045435134.1"/>
</dbReference>
<dbReference type="GeneID" id="69041101"/>
<reference evidence="2" key="1">
    <citation type="submission" date="2009-02" db="EMBL/GenBank/DDBJ databases">
        <title>The Genome Sequence of Ajellomyces capsulatus strain G186AR.</title>
        <authorList>
            <consortium name="The Broad Institute Genome Sequencing Platform"/>
            <person name="Champion M."/>
            <person name="Cuomo C."/>
            <person name="Ma L.-J."/>
            <person name="Henn M.R."/>
            <person name="Sil A."/>
            <person name="Goldman B."/>
            <person name="Young S.K."/>
            <person name="Kodira C.D."/>
            <person name="Zeng Q."/>
            <person name="Koehrsen M."/>
            <person name="Alvarado L."/>
            <person name="Berlin A."/>
            <person name="Borenstein D."/>
            <person name="Chen Z."/>
            <person name="Engels R."/>
            <person name="Freedman E."/>
            <person name="Gellesch M."/>
            <person name="Goldberg J."/>
            <person name="Griggs A."/>
            <person name="Gujja S."/>
            <person name="Heiman D."/>
            <person name="Hepburn T."/>
            <person name="Howarth C."/>
            <person name="Jen D."/>
            <person name="Larson L."/>
            <person name="Lewis B."/>
            <person name="Mehta T."/>
            <person name="Park D."/>
            <person name="Pearson M."/>
            <person name="Roberts A."/>
            <person name="Saif S."/>
            <person name="Shea T."/>
            <person name="Shenoy N."/>
            <person name="Sisk P."/>
            <person name="Stolte C."/>
            <person name="Sykes S."/>
            <person name="Walk T."/>
            <person name="White J."/>
            <person name="Yandava C."/>
            <person name="Klein B."/>
            <person name="McEwen J.G."/>
            <person name="Puccia R."/>
            <person name="Goldman G.H."/>
            <person name="Felipe M.S."/>
            <person name="Nino-Vega G."/>
            <person name="San-Blas G."/>
            <person name="Taylor J."/>
            <person name="Mendoza L."/>
            <person name="Galagan J."/>
            <person name="Nusbaum C."/>
            <person name="Birren B."/>
        </authorList>
    </citation>
    <scope>NUCLEOTIDE SEQUENCE</scope>
    <source>
        <strain evidence="2">G186AR</strain>
    </source>
</reference>
<evidence type="ECO:0000313" key="2">
    <source>
        <dbReference type="EMBL" id="EEH03959.1"/>
    </source>
</evidence>
<sequence>MIEIDSELKERKREVIIGTPNTANTRTGSSLPITHSLPGQSRTNDGQKLRSRSVVGPRTVGETDRGGERKPGRKRCEVDTRRVPNMTNCPVRQPPQKIVPVPAHTGGSTRRHSDTCGYYPDPCDRSRCESLVAALRSTSAEDLEVILRFPAQHR</sequence>
<feature type="compositionally biased region" description="Basic and acidic residues" evidence="1">
    <location>
        <begin position="61"/>
        <end position="82"/>
    </location>
</feature>
<feature type="compositionally biased region" description="Basic and acidic residues" evidence="1">
    <location>
        <begin position="1"/>
        <end position="15"/>
    </location>
</feature>
<organism evidence="2 3">
    <name type="scientific">Ajellomyces capsulatus (strain G186AR / H82 / ATCC MYA-2454 / RMSCC 2432)</name>
    <name type="common">Darling's disease fungus</name>
    <name type="synonym">Histoplasma capsulatum</name>
    <dbReference type="NCBI Taxonomy" id="447093"/>
    <lineage>
        <taxon>Eukaryota</taxon>
        <taxon>Fungi</taxon>
        <taxon>Dikarya</taxon>
        <taxon>Ascomycota</taxon>
        <taxon>Pezizomycotina</taxon>
        <taxon>Eurotiomycetes</taxon>
        <taxon>Eurotiomycetidae</taxon>
        <taxon>Onygenales</taxon>
        <taxon>Ajellomycetaceae</taxon>
        <taxon>Histoplasma</taxon>
    </lineage>
</organism>
<name>C0NX93_AJECG</name>
<feature type="region of interest" description="Disordered" evidence="1">
    <location>
        <begin position="1"/>
        <end position="115"/>
    </location>
</feature>
<feature type="compositionally biased region" description="Polar residues" evidence="1">
    <location>
        <begin position="19"/>
        <end position="46"/>
    </location>
</feature>
<evidence type="ECO:0000256" key="1">
    <source>
        <dbReference type="SAM" id="MobiDB-lite"/>
    </source>
</evidence>
<dbReference type="AlphaFoldDB" id="C0NX93"/>